<accession>A0A646QW31</accession>
<dbReference type="GO" id="GO:0003677">
    <property type="term" value="F:DNA binding"/>
    <property type="evidence" value="ECO:0007669"/>
    <property type="project" value="InterPro"/>
</dbReference>
<dbReference type="PANTHER" id="PTHR10133:SF27">
    <property type="entry name" value="DNA POLYMERASE NU"/>
    <property type="match status" value="1"/>
</dbReference>
<keyword evidence="2" id="KW-1194">Viral DNA replication</keyword>
<dbReference type="GO" id="GO:0006261">
    <property type="term" value="P:DNA-templated DNA replication"/>
    <property type="evidence" value="ECO:0007669"/>
    <property type="project" value="InterPro"/>
</dbReference>
<dbReference type="GO" id="GO:0003887">
    <property type="term" value="F:DNA-directed DNA polymerase activity"/>
    <property type="evidence" value="ECO:0007669"/>
    <property type="project" value="InterPro"/>
</dbReference>
<evidence type="ECO:0000313" key="5">
    <source>
        <dbReference type="Proteomes" id="UP000424671"/>
    </source>
</evidence>
<dbReference type="InterPro" id="IPR043502">
    <property type="entry name" value="DNA/RNA_pol_sf"/>
</dbReference>
<dbReference type="InterPro" id="IPR036397">
    <property type="entry name" value="RNaseH_sf"/>
</dbReference>
<dbReference type="Proteomes" id="UP000424671">
    <property type="component" value="Segment"/>
</dbReference>
<protein>
    <submittedName>
        <fullName evidence="4">DNA polymerase</fullName>
    </submittedName>
</protein>
<dbReference type="GO" id="GO:0039693">
    <property type="term" value="P:viral DNA genome replication"/>
    <property type="evidence" value="ECO:0007669"/>
    <property type="project" value="UniProtKB-KW"/>
</dbReference>
<dbReference type="InterPro" id="IPR002298">
    <property type="entry name" value="DNA_polymerase_A"/>
</dbReference>
<dbReference type="SUPFAM" id="SSF53098">
    <property type="entry name" value="Ribonuclease H-like"/>
    <property type="match status" value="1"/>
</dbReference>
<dbReference type="PRINTS" id="PR00868">
    <property type="entry name" value="DNAPOLI"/>
</dbReference>
<reference evidence="4 5" key="1">
    <citation type="journal article" date="2019" name="mSystems">
        <title>Diverse, abundant and novel viruses infecting the marine abundant Roseobacter RCA lineage.</title>
        <authorList>
            <person name="Zhang Z.F."/>
            <person name="Chen F."/>
            <person name="Chu X."/>
            <person name="Zhang H."/>
            <person name="Luo H.W."/>
            <person name="Zhai Z.Q."/>
            <person name="Yang M.Y."/>
            <person name="Zhao Y.L."/>
        </authorList>
    </citation>
    <scope>NUCLEOTIDE SEQUENCE [LARGE SCALE GENOMIC DNA]</scope>
</reference>
<feature type="domain" description="DNA-directed DNA polymerase family A palm" evidence="3">
    <location>
        <begin position="392"/>
        <end position="585"/>
    </location>
</feature>
<dbReference type="SUPFAM" id="SSF56672">
    <property type="entry name" value="DNA/RNA polymerases"/>
    <property type="match status" value="1"/>
</dbReference>
<dbReference type="Pfam" id="PF00476">
    <property type="entry name" value="DNA_pol_A"/>
    <property type="match status" value="1"/>
</dbReference>
<sequence length="626" mass="71088">MIVFADIETEGLDAKKIWCICTKEKDTGIVNEFLNVHKDMAERERFVEYAKKVTRWVGHNFINFDGPVINRIVGPVIDMTNIVDTLVVSMTVDFGIGSHSLATWGEKLGYPKDNFKDFEGGLTQEMLAYCHRDVEVTEQLFKHFSSQIKDKAWSKAMRLEHDVAIICQEMHEGGFEFDINSAEAMHIEITKRLQELEERIHQAFPPKLEVVKEIKYRTKADGELFKNVAEAIDTYPKTEIVGDMLLCYDYITFNPGSTKQRIERLWDAGWNPVDRTVGHRMALRDGNLDKLDYYNKYGWTVSEENLKTLPKSAPEGAHALAEWLTLEGRRSTLSEWLQAFSHSNDTRIHGSFMHIGSWTGRMAHRNPNMGNIPSVFYGEPKTAVEKVKSDYDGRFRDLWTTPEGCHLVGTDASGIQLRILADIMESKQYIKAIIEGRSEDQTDIHNLNRKALGLAGITRDMAKTFIYAFLLGAGTAKIAQILKTNMGQAGKAVNNFTESIEGLSRLKKKVIPEIASQGYFRGYDGRRVVVPSEHKTLAGMLQNGETLVMKYATRRWMEEASNQGLDFKVCTWVHDEWQTEVRGSLEDAERLAKIQRDSIQWAGLELGIMCPLAGESSIGKSWKDTH</sequence>
<dbReference type="SMART" id="SM00482">
    <property type="entry name" value="POLAc"/>
    <property type="match status" value="1"/>
</dbReference>
<keyword evidence="1" id="KW-0235">DNA replication</keyword>
<name>A0A646QW31_9CAUD</name>
<evidence type="ECO:0000313" key="4">
    <source>
        <dbReference type="EMBL" id="QBQ72625.1"/>
    </source>
</evidence>
<evidence type="ECO:0000259" key="3">
    <source>
        <dbReference type="SMART" id="SM00482"/>
    </source>
</evidence>
<dbReference type="Gene3D" id="1.20.1060.10">
    <property type="entry name" value="Taq DNA Polymerase, Chain T, domain 4"/>
    <property type="match status" value="1"/>
</dbReference>
<organism evidence="4 5">
    <name type="scientific">Roseobacter phage CRP-4</name>
    <dbReference type="NCBI Taxonomy" id="2559283"/>
    <lineage>
        <taxon>Viruses</taxon>
        <taxon>Duplodnaviria</taxon>
        <taxon>Heunggongvirae</taxon>
        <taxon>Uroviricota</taxon>
        <taxon>Caudoviricetes</taxon>
        <taxon>Zobellviridae</taxon>
        <taxon>Cobavirinae</taxon>
        <taxon>Veravirus</taxon>
    </lineage>
</organism>
<evidence type="ECO:0000256" key="2">
    <source>
        <dbReference type="ARBA" id="ARBA00023109"/>
    </source>
</evidence>
<dbReference type="Gene3D" id="3.30.70.370">
    <property type="match status" value="2"/>
</dbReference>
<gene>
    <name evidence="4" type="ORF">CRP4_gp16</name>
</gene>
<proteinExistence type="predicted"/>
<dbReference type="GO" id="GO:0006302">
    <property type="term" value="P:double-strand break repair"/>
    <property type="evidence" value="ECO:0007669"/>
    <property type="project" value="TreeGrafter"/>
</dbReference>
<dbReference type="PANTHER" id="PTHR10133">
    <property type="entry name" value="DNA POLYMERASE I"/>
    <property type="match status" value="1"/>
</dbReference>
<dbReference type="EMBL" id="MK613346">
    <property type="protein sequence ID" value="QBQ72625.1"/>
    <property type="molecule type" value="Genomic_DNA"/>
</dbReference>
<evidence type="ECO:0000256" key="1">
    <source>
        <dbReference type="ARBA" id="ARBA00022705"/>
    </source>
</evidence>
<dbReference type="InterPro" id="IPR001098">
    <property type="entry name" value="DNA-dir_DNA_pol_A_palm_dom"/>
</dbReference>
<dbReference type="Gene3D" id="3.30.420.10">
    <property type="entry name" value="Ribonuclease H-like superfamily/Ribonuclease H"/>
    <property type="match status" value="1"/>
</dbReference>
<dbReference type="InterPro" id="IPR012337">
    <property type="entry name" value="RNaseH-like_sf"/>
</dbReference>